<dbReference type="PANTHER" id="PTHR22991:SF40">
    <property type="entry name" value="PROTEIN CBG13490"/>
    <property type="match status" value="1"/>
</dbReference>
<evidence type="ECO:0000259" key="2">
    <source>
        <dbReference type="Pfam" id="PF00059"/>
    </source>
</evidence>
<sequence length="154" mass="18147">IQLFALKHCPEGYKWRGDVRYGFRCIRALYRDEYGTIPEVMKKGIRECRKDGAILPVIRNYEEDKMFMEIIRGINPVNNGQILGLVCNKKTRRLEWMDGSPITYTNTNVADMMTLDYDCVDIDQRFTSHAANKWWARWEPTKESSWELLCVMPT</sequence>
<dbReference type="Pfam" id="PF00059">
    <property type="entry name" value="Lectin_C"/>
    <property type="match status" value="1"/>
</dbReference>
<dbReference type="InterPro" id="IPR050976">
    <property type="entry name" value="Snaclec"/>
</dbReference>
<dbReference type="Proteomes" id="UP001432322">
    <property type="component" value="Unassembled WGS sequence"/>
</dbReference>
<dbReference type="InterPro" id="IPR016186">
    <property type="entry name" value="C-type_lectin-like/link_sf"/>
</dbReference>
<feature type="domain" description="C-type lectin" evidence="2">
    <location>
        <begin position="46"/>
        <end position="134"/>
    </location>
</feature>
<reference evidence="3" key="1">
    <citation type="submission" date="2023-10" db="EMBL/GenBank/DDBJ databases">
        <title>Genome assembly of Pristionchus species.</title>
        <authorList>
            <person name="Yoshida K."/>
            <person name="Sommer R.J."/>
        </authorList>
    </citation>
    <scope>NUCLEOTIDE SEQUENCE</scope>
    <source>
        <strain evidence="3">RS5133</strain>
    </source>
</reference>
<dbReference type="SUPFAM" id="SSF56436">
    <property type="entry name" value="C-type lectin-like"/>
    <property type="match status" value="1"/>
</dbReference>
<evidence type="ECO:0000313" key="3">
    <source>
        <dbReference type="EMBL" id="GMT26389.1"/>
    </source>
</evidence>
<name>A0AAV5W374_9BILA</name>
<gene>
    <name evidence="3" type="ORF">PFISCL1PPCAC_17686</name>
</gene>
<dbReference type="InterPro" id="IPR016187">
    <property type="entry name" value="CTDL_fold"/>
</dbReference>
<dbReference type="InterPro" id="IPR001304">
    <property type="entry name" value="C-type_lectin-like"/>
</dbReference>
<accession>A0AAV5W374</accession>
<protein>
    <recommendedName>
        <fullName evidence="2">C-type lectin domain-containing protein</fullName>
    </recommendedName>
</protein>
<dbReference type="CDD" id="cd00037">
    <property type="entry name" value="CLECT"/>
    <property type="match status" value="1"/>
</dbReference>
<feature type="non-terminal residue" evidence="3">
    <location>
        <position position="1"/>
    </location>
</feature>
<proteinExistence type="predicted"/>
<feature type="non-terminal residue" evidence="3">
    <location>
        <position position="154"/>
    </location>
</feature>
<dbReference type="Gene3D" id="3.10.100.10">
    <property type="entry name" value="Mannose-Binding Protein A, subunit A"/>
    <property type="match status" value="1"/>
</dbReference>
<evidence type="ECO:0000313" key="4">
    <source>
        <dbReference type="Proteomes" id="UP001432322"/>
    </source>
</evidence>
<evidence type="ECO:0000256" key="1">
    <source>
        <dbReference type="ARBA" id="ARBA00023157"/>
    </source>
</evidence>
<comment type="caution">
    <text evidence="3">The sequence shown here is derived from an EMBL/GenBank/DDBJ whole genome shotgun (WGS) entry which is preliminary data.</text>
</comment>
<keyword evidence="1" id="KW-1015">Disulfide bond</keyword>
<dbReference type="AlphaFoldDB" id="A0AAV5W374"/>
<dbReference type="EMBL" id="BTSY01000005">
    <property type="protein sequence ID" value="GMT26389.1"/>
    <property type="molecule type" value="Genomic_DNA"/>
</dbReference>
<keyword evidence="4" id="KW-1185">Reference proteome</keyword>
<organism evidence="3 4">
    <name type="scientific">Pristionchus fissidentatus</name>
    <dbReference type="NCBI Taxonomy" id="1538716"/>
    <lineage>
        <taxon>Eukaryota</taxon>
        <taxon>Metazoa</taxon>
        <taxon>Ecdysozoa</taxon>
        <taxon>Nematoda</taxon>
        <taxon>Chromadorea</taxon>
        <taxon>Rhabditida</taxon>
        <taxon>Rhabditina</taxon>
        <taxon>Diplogasteromorpha</taxon>
        <taxon>Diplogasteroidea</taxon>
        <taxon>Neodiplogasteridae</taxon>
        <taxon>Pristionchus</taxon>
    </lineage>
</organism>
<dbReference type="PANTHER" id="PTHR22991">
    <property type="entry name" value="PROTEIN CBG13490"/>
    <property type="match status" value="1"/>
</dbReference>